<dbReference type="InterPro" id="IPR019762">
    <property type="entry name" value="Dynamin_GTPase_CS"/>
</dbReference>
<dbReference type="EMBL" id="CATNWA010020880">
    <property type="protein sequence ID" value="CAI9620229.1"/>
    <property type="molecule type" value="Genomic_DNA"/>
</dbReference>
<dbReference type="PROSITE" id="PS00410">
    <property type="entry name" value="G_DYNAMIN_1"/>
    <property type="match status" value="1"/>
</dbReference>
<dbReference type="Proteomes" id="UP001162483">
    <property type="component" value="Unassembled WGS sequence"/>
</dbReference>
<evidence type="ECO:0000256" key="2">
    <source>
        <dbReference type="ARBA" id="ARBA00023134"/>
    </source>
</evidence>
<dbReference type="PANTHER" id="PTHR11566:SF231">
    <property type="entry name" value="INTERFERON-INDUCED GTP-BINDING PROTEIN MX"/>
    <property type="match status" value="1"/>
</dbReference>
<dbReference type="InterPro" id="IPR022812">
    <property type="entry name" value="Dynamin"/>
</dbReference>
<dbReference type="InterPro" id="IPR045063">
    <property type="entry name" value="Dynamin_N"/>
</dbReference>
<protein>
    <recommendedName>
        <fullName evidence="4">Dynamin-type G domain-containing protein</fullName>
    </recommendedName>
</protein>
<dbReference type="InterPro" id="IPR001401">
    <property type="entry name" value="Dynamin_GTPase"/>
</dbReference>
<comment type="caution">
    <text evidence="5">The sequence shown here is derived from an EMBL/GenBank/DDBJ whole genome shotgun (WGS) entry which is preliminary data.</text>
</comment>
<organism evidence="5 6">
    <name type="scientific">Staurois parvus</name>
    <dbReference type="NCBI Taxonomy" id="386267"/>
    <lineage>
        <taxon>Eukaryota</taxon>
        <taxon>Metazoa</taxon>
        <taxon>Chordata</taxon>
        <taxon>Craniata</taxon>
        <taxon>Vertebrata</taxon>
        <taxon>Euteleostomi</taxon>
        <taxon>Amphibia</taxon>
        <taxon>Batrachia</taxon>
        <taxon>Anura</taxon>
        <taxon>Neobatrachia</taxon>
        <taxon>Ranoidea</taxon>
        <taxon>Ranidae</taxon>
        <taxon>Staurois</taxon>
    </lineage>
</organism>
<dbReference type="InterPro" id="IPR030381">
    <property type="entry name" value="G_DYNAMIN_dom"/>
</dbReference>
<comment type="similarity">
    <text evidence="3">Belongs to the TRAFAC class dynamin-like GTPase superfamily. Dynamin/Fzo/YdjA family.</text>
</comment>
<evidence type="ECO:0000259" key="4">
    <source>
        <dbReference type="PROSITE" id="PS51718"/>
    </source>
</evidence>
<keyword evidence="1 3" id="KW-0547">Nucleotide-binding</keyword>
<feature type="domain" description="Dynamin-type G" evidence="4">
    <location>
        <begin position="83"/>
        <end position="326"/>
    </location>
</feature>
<dbReference type="SMART" id="SM00053">
    <property type="entry name" value="DYNc"/>
    <property type="match status" value="1"/>
</dbReference>
<gene>
    <name evidence="5" type="ORF">SPARVUS_LOCUS15956739</name>
</gene>
<dbReference type="PRINTS" id="PR00195">
    <property type="entry name" value="DYNAMIN"/>
</dbReference>
<evidence type="ECO:0000313" key="6">
    <source>
        <dbReference type="Proteomes" id="UP001162483"/>
    </source>
</evidence>
<proteinExistence type="inferred from homology"/>
<reference evidence="5" key="1">
    <citation type="submission" date="2023-05" db="EMBL/GenBank/DDBJ databases">
        <authorList>
            <person name="Stuckert A."/>
        </authorList>
    </citation>
    <scope>NUCLEOTIDE SEQUENCE</scope>
</reference>
<dbReference type="SUPFAM" id="SSF52540">
    <property type="entry name" value="P-loop containing nucleoside triphosphate hydrolases"/>
    <property type="match status" value="1"/>
</dbReference>
<keyword evidence="6" id="KW-1185">Reference proteome</keyword>
<dbReference type="Pfam" id="PF01031">
    <property type="entry name" value="Dynamin_M"/>
    <property type="match status" value="1"/>
</dbReference>
<dbReference type="Gene3D" id="3.40.50.300">
    <property type="entry name" value="P-loop containing nucleotide triphosphate hydrolases"/>
    <property type="match status" value="1"/>
</dbReference>
<dbReference type="InterPro" id="IPR027417">
    <property type="entry name" value="P-loop_NTPase"/>
</dbReference>
<name>A0ABN9HFN3_9NEOB</name>
<accession>A0ABN9HFN3</accession>
<sequence length="326" mass="36144">MKLVTYQIDLNFFFLFCTCPIVKSSSLYLSSLQPSAQVLLSHDSTEISVKTEPENVLNQQYEYKIRPCIDLIDSLRSLGVEKDLGLPAIAVIGDQSSGKSSVLEALSGVCLPRGSGIVTRCPLELKLKKSSQGSKWNGEIKYRDQKVKLKNPSEVEREVRKAQDCMAGAGNGVSDELITLEVVSPNVPDLTLIDLPGITRVALANQPADIGLKIKLMISKYIKRQETINLVVVPSNVDIATTEALEMARTVDPSGQRTLGILTKPDLVDKGAEEDIVNIVKNLVYTLRKGFMIVKCRGQKEIQNNICLEDAIRNERAFFENHEHFR</sequence>
<dbReference type="CDD" id="cd08771">
    <property type="entry name" value="DLP_1"/>
    <property type="match status" value="1"/>
</dbReference>
<evidence type="ECO:0000256" key="3">
    <source>
        <dbReference type="RuleBase" id="RU003932"/>
    </source>
</evidence>
<dbReference type="PANTHER" id="PTHR11566">
    <property type="entry name" value="DYNAMIN"/>
    <property type="match status" value="1"/>
</dbReference>
<dbReference type="InterPro" id="IPR000375">
    <property type="entry name" value="Dynamin_stalk"/>
</dbReference>
<evidence type="ECO:0000256" key="1">
    <source>
        <dbReference type="ARBA" id="ARBA00022741"/>
    </source>
</evidence>
<dbReference type="PROSITE" id="PS51718">
    <property type="entry name" value="G_DYNAMIN_2"/>
    <property type="match status" value="1"/>
</dbReference>
<keyword evidence="2 3" id="KW-0342">GTP-binding</keyword>
<evidence type="ECO:0000313" key="5">
    <source>
        <dbReference type="EMBL" id="CAI9620229.1"/>
    </source>
</evidence>
<dbReference type="Pfam" id="PF00350">
    <property type="entry name" value="Dynamin_N"/>
    <property type="match status" value="1"/>
</dbReference>